<accession>A0A1A9I101</accession>
<keyword evidence="2" id="KW-1185">Reference proteome</keyword>
<dbReference type="AlphaFoldDB" id="A0A1A9I101"/>
<dbReference type="Proteomes" id="UP000077667">
    <property type="component" value="Chromosome"/>
</dbReference>
<gene>
    <name evidence="1" type="ORF">A8C56_03875</name>
</gene>
<evidence type="ECO:0000313" key="1">
    <source>
        <dbReference type="EMBL" id="ANH80234.1"/>
    </source>
</evidence>
<protein>
    <submittedName>
        <fullName evidence="1">Uncharacterized protein</fullName>
    </submittedName>
</protein>
<dbReference type="EMBL" id="CP015772">
    <property type="protein sequence ID" value="ANH80234.1"/>
    <property type="molecule type" value="Genomic_DNA"/>
</dbReference>
<proteinExistence type="predicted"/>
<reference evidence="1 2" key="1">
    <citation type="submission" date="2016-05" db="EMBL/GenBank/DDBJ databases">
        <title>Niabella ginsenosidivorans BS26 whole genome sequencing.</title>
        <authorList>
            <person name="Im W.T."/>
            <person name="Siddiqi M.Z."/>
        </authorList>
    </citation>
    <scope>NUCLEOTIDE SEQUENCE [LARGE SCALE GENOMIC DNA]</scope>
    <source>
        <strain evidence="1 2">BS26</strain>
    </source>
</reference>
<dbReference type="KEGG" id="nia:A8C56_03875"/>
<name>A0A1A9I101_9BACT</name>
<dbReference type="RefSeq" id="WP_067752300.1">
    <property type="nucleotide sequence ID" value="NZ_CP015772.1"/>
</dbReference>
<organism evidence="1 2">
    <name type="scientific">Niabella ginsenosidivorans</name>
    <dbReference type="NCBI Taxonomy" id="1176587"/>
    <lineage>
        <taxon>Bacteria</taxon>
        <taxon>Pseudomonadati</taxon>
        <taxon>Bacteroidota</taxon>
        <taxon>Chitinophagia</taxon>
        <taxon>Chitinophagales</taxon>
        <taxon>Chitinophagaceae</taxon>
        <taxon>Niabella</taxon>
    </lineage>
</organism>
<sequence>MKQTSILVILIFYFFASGYAQVAFKVINGITKQPVKEETCSIIKDGDALADIDVTDSLGVFTPRIVPDSNATYQLWIDAEGFRSLKKEIDLRSNKVYTIFIFPDKKAIQKIPGYSYGGCSTVEFGDYEPGTPESLTDLPDSIREKLEKHLLNRLGKKFYSKLKLNGGQIVDLDRLYIVNPRARYYQWVPYSYYLCFSFQAPEKGIGLYTAKIVLDKNGNIAKEIELPDISSHPEKANIIARKSALLIAKKSGFTEKTGKITLDYSSDAGSLTWCFERTIKDNGLTFVRETLKIDAHNGKVLGISNSHGIR</sequence>
<dbReference type="OrthoDB" id="1492219at2"/>
<evidence type="ECO:0000313" key="2">
    <source>
        <dbReference type="Proteomes" id="UP000077667"/>
    </source>
</evidence>